<dbReference type="GO" id="GO:0005737">
    <property type="term" value="C:cytoplasm"/>
    <property type="evidence" value="ECO:0007669"/>
    <property type="project" value="UniProtKB-ARBA"/>
</dbReference>
<dbReference type="UniPathway" id="UPA00109">
    <property type="reaction ID" value="UER00182"/>
</dbReference>
<evidence type="ECO:0000256" key="2">
    <source>
        <dbReference type="ARBA" id="ARBA00002659"/>
    </source>
</evidence>
<organism evidence="13">
    <name type="scientific">Picea sitchensis</name>
    <name type="common">Sitka spruce</name>
    <name type="synonym">Pinus sitchensis</name>
    <dbReference type="NCBI Taxonomy" id="3332"/>
    <lineage>
        <taxon>Eukaryota</taxon>
        <taxon>Viridiplantae</taxon>
        <taxon>Streptophyta</taxon>
        <taxon>Embryophyta</taxon>
        <taxon>Tracheophyta</taxon>
        <taxon>Spermatophyta</taxon>
        <taxon>Pinopsida</taxon>
        <taxon>Pinidae</taxon>
        <taxon>Conifers I</taxon>
        <taxon>Pinales</taxon>
        <taxon>Pinaceae</taxon>
        <taxon>Picea</taxon>
    </lineage>
</organism>
<keyword evidence="3" id="KW-0021">Allosteric enzyme</keyword>
<name>C0PT73_PICSI</name>
<evidence type="ECO:0000256" key="11">
    <source>
        <dbReference type="ARBA" id="ARBA00048070"/>
    </source>
</evidence>
<dbReference type="PRINTS" id="PR00476">
    <property type="entry name" value="PHFRCTKINASE"/>
</dbReference>
<evidence type="ECO:0000256" key="3">
    <source>
        <dbReference type="ARBA" id="ARBA00022533"/>
    </source>
</evidence>
<proteinExistence type="evidence at transcript level"/>
<dbReference type="InterPro" id="IPR035966">
    <property type="entry name" value="PKF_sf"/>
</dbReference>
<dbReference type="Pfam" id="PF00365">
    <property type="entry name" value="PFK"/>
    <property type="match status" value="1"/>
</dbReference>
<sequence>MYSDYFHPLEGFFVSENDMVMENIVVDIQTIKRETQVLYHRAGPRSEVCFNPDDVRAAIVTCGRLSPGVNTVVRELVIGLWSQCGVRDIRGIRSGYRGFYSSDPVALTPKLVDNWHRTGGTVLETSRGGFDLQKIVDGIEANGFNQVYIIGGDGTMKGAVKVFEEVKRRRLKVSIVGIPNSVDNDVGVIDRSFGFHTAVETAQSAINAAHVEAESAPNGVGLVRLMGRTTGHIALNSTLGSRDVDCCLIPENPFYLEGEGGLFEFLEHRLAENGHFVLVVAEGAGQELIPRRPEDKDKRDEYGNPVFLDVGPWLRDELKNWWKKHHPNEQFTLKYIDPTYMIRAVPGNAADNIYCTLLAHSAIHGVMAGYTGFAAGMINGVYAYIPLDRVAATQNFVDVNDHKWAWMTSVTNQPDFSCLAKSIKEE</sequence>
<keyword evidence="8" id="KW-0067">ATP-binding</keyword>
<dbReference type="FunFam" id="3.40.50.450:FF:000002">
    <property type="entry name" value="ATP-dependent 6-phosphofructokinase"/>
    <property type="match status" value="1"/>
</dbReference>
<dbReference type="PANTHER" id="PTHR45770">
    <property type="entry name" value="ATP-DEPENDENT 6-PHOSPHOFRUCTOKINASE 1"/>
    <property type="match status" value="1"/>
</dbReference>
<evidence type="ECO:0000256" key="10">
    <source>
        <dbReference type="ARBA" id="ARBA00023152"/>
    </source>
</evidence>
<evidence type="ECO:0000256" key="8">
    <source>
        <dbReference type="ARBA" id="ARBA00022840"/>
    </source>
</evidence>
<evidence type="ECO:0000256" key="6">
    <source>
        <dbReference type="ARBA" id="ARBA00022741"/>
    </source>
</evidence>
<keyword evidence="6" id="KW-0547">Nucleotide-binding</keyword>
<protein>
    <recommendedName>
        <fullName evidence="12">Phosphofructokinase domain-containing protein</fullName>
    </recommendedName>
</protein>
<comment type="cofactor">
    <cofactor evidence="1">
        <name>Mg(2+)</name>
        <dbReference type="ChEBI" id="CHEBI:18420"/>
    </cofactor>
</comment>
<evidence type="ECO:0000256" key="7">
    <source>
        <dbReference type="ARBA" id="ARBA00022777"/>
    </source>
</evidence>
<dbReference type="InterPro" id="IPR012004">
    <property type="entry name" value="PyroP-dep_PFK_TP0108"/>
</dbReference>
<accession>C0PT73</accession>
<evidence type="ECO:0000256" key="9">
    <source>
        <dbReference type="ARBA" id="ARBA00022842"/>
    </source>
</evidence>
<dbReference type="GO" id="GO:0003872">
    <property type="term" value="F:6-phosphofructokinase activity"/>
    <property type="evidence" value="ECO:0007669"/>
    <property type="project" value="UniProtKB-EC"/>
</dbReference>
<dbReference type="Gene3D" id="3.40.50.450">
    <property type="match status" value="1"/>
</dbReference>
<dbReference type="PIRSF" id="PIRSF000534">
    <property type="entry name" value="PPi_PFK_TP0108"/>
    <property type="match status" value="1"/>
</dbReference>
<dbReference type="GO" id="GO:0006002">
    <property type="term" value="P:fructose 6-phosphate metabolic process"/>
    <property type="evidence" value="ECO:0007669"/>
    <property type="project" value="InterPro"/>
</dbReference>
<dbReference type="GO" id="GO:0046872">
    <property type="term" value="F:metal ion binding"/>
    <property type="evidence" value="ECO:0007669"/>
    <property type="project" value="UniProtKB-KW"/>
</dbReference>
<reference evidence="13" key="1">
    <citation type="submission" date="2009-02" db="EMBL/GenBank/DDBJ databases">
        <title>Full length sequence-verified cDNA sequences from Sitka spruce (Picea sitchensis).</title>
        <authorList>
            <person name="Reid K.E."/>
            <person name="Liao N."/>
            <person name="Ralph S."/>
            <person name="Kolosova N."/>
            <person name="Oddy C."/>
            <person name="Moore R."/>
            <person name="Mayo M."/>
            <person name="Wagner S."/>
            <person name="King J."/>
            <person name="Yanchuk A."/>
            <person name="Holt R."/>
            <person name="Jones S."/>
            <person name="Marra M."/>
            <person name="Ritland C.E."/>
            <person name="Ritland K."/>
            <person name="Bohlmann J."/>
        </authorList>
    </citation>
    <scope>NUCLEOTIDE SEQUENCE</scope>
    <source>
        <tissue evidence="13">Bark</tissue>
    </source>
</reference>
<evidence type="ECO:0000256" key="1">
    <source>
        <dbReference type="ARBA" id="ARBA00001946"/>
    </source>
</evidence>
<dbReference type="InterPro" id="IPR022953">
    <property type="entry name" value="ATP_PFK"/>
</dbReference>
<dbReference type="EMBL" id="BT071559">
    <property type="protein sequence ID" value="ACN41013.1"/>
    <property type="molecule type" value="mRNA"/>
</dbReference>
<dbReference type="GO" id="GO:0005524">
    <property type="term" value="F:ATP binding"/>
    <property type="evidence" value="ECO:0007669"/>
    <property type="project" value="UniProtKB-KW"/>
</dbReference>
<evidence type="ECO:0000256" key="5">
    <source>
        <dbReference type="ARBA" id="ARBA00022723"/>
    </source>
</evidence>
<evidence type="ECO:0000256" key="4">
    <source>
        <dbReference type="ARBA" id="ARBA00022679"/>
    </source>
</evidence>
<comment type="function">
    <text evidence="2">Catalyzes the phosphorylation of D-fructose 6-phosphate to fructose 1,6-bisphosphate by ATP, the first committing step of glycolysis.</text>
</comment>
<keyword evidence="4" id="KW-0808">Transferase</keyword>
<dbReference type="SUPFAM" id="SSF53784">
    <property type="entry name" value="Phosphofructokinase"/>
    <property type="match status" value="1"/>
</dbReference>
<evidence type="ECO:0000313" key="13">
    <source>
        <dbReference type="EMBL" id="ACN41013.1"/>
    </source>
</evidence>
<keyword evidence="7" id="KW-0418">Kinase</keyword>
<keyword evidence="9" id="KW-0460">Magnesium</keyword>
<keyword evidence="5" id="KW-0479">Metal-binding</keyword>
<dbReference type="InterPro" id="IPR050929">
    <property type="entry name" value="PFKA"/>
</dbReference>
<evidence type="ECO:0000259" key="12">
    <source>
        <dbReference type="Pfam" id="PF00365"/>
    </source>
</evidence>
<dbReference type="InterPro" id="IPR000023">
    <property type="entry name" value="Phosphofructokinase_dom"/>
</dbReference>
<comment type="catalytic activity">
    <reaction evidence="11">
        <text>beta-D-fructose 6-phosphate + ATP = beta-D-fructose 1,6-bisphosphate + ADP + H(+)</text>
        <dbReference type="Rhea" id="RHEA:16109"/>
        <dbReference type="ChEBI" id="CHEBI:15378"/>
        <dbReference type="ChEBI" id="CHEBI:30616"/>
        <dbReference type="ChEBI" id="CHEBI:32966"/>
        <dbReference type="ChEBI" id="CHEBI:57634"/>
        <dbReference type="ChEBI" id="CHEBI:456216"/>
        <dbReference type="EC" id="2.7.1.11"/>
    </reaction>
</comment>
<feature type="domain" description="Phosphofructokinase" evidence="12">
    <location>
        <begin position="56"/>
        <end position="364"/>
    </location>
</feature>
<dbReference type="AlphaFoldDB" id="C0PT73"/>
<dbReference type="NCBIfam" id="NF005301">
    <property type="entry name" value="PRK06830.1"/>
    <property type="match status" value="1"/>
</dbReference>
<keyword evidence="10" id="KW-0324">Glycolysis</keyword>